<dbReference type="InterPro" id="IPR039424">
    <property type="entry name" value="SBP_5"/>
</dbReference>
<evidence type="ECO:0000313" key="6">
    <source>
        <dbReference type="EMBL" id="RAH98949.1"/>
    </source>
</evidence>
<dbReference type="InterPro" id="IPR030678">
    <property type="entry name" value="Peptide/Ni-bd"/>
</dbReference>
<evidence type="ECO:0000259" key="5">
    <source>
        <dbReference type="Pfam" id="PF00496"/>
    </source>
</evidence>
<dbReference type="EMBL" id="QHHQ01000006">
    <property type="protein sequence ID" value="RAH98949.1"/>
    <property type="molecule type" value="Genomic_DNA"/>
</dbReference>
<feature type="signal peptide" evidence="4">
    <location>
        <begin position="1"/>
        <end position="29"/>
    </location>
</feature>
<dbReference type="CDD" id="cd08497">
    <property type="entry name" value="MbnE-like"/>
    <property type="match status" value="1"/>
</dbReference>
<comment type="caution">
    <text evidence="6">The sequence shown here is derived from an EMBL/GenBank/DDBJ whole genome shotgun (WGS) entry which is preliminary data.</text>
</comment>
<gene>
    <name evidence="6" type="ORF">DLJ53_25300</name>
</gene>
<dbReference type="GO" id="GO:0015833">
    <property type="term" value="P:peptide transport"/>
    <property type="evidence" value="ECO:0007669"/>
    <property type="project" value="TreeGrafter"/>
</dbReference>
<dbReference type="GO" id="GO:0043190">
    <property type="term" value="C:ATP-binding cassette (ABC) transporter complex"/>
    <property type="evidence" value="ECO:0007669"/>
    <property type="project" value="InterPro"/>
</dbReference>
<dbReference type="PROSITE" id="PS51318">
    <property type="entry name" value="TAT"/>
    <property type="match status" value="1"/>
</dbReference>
<dbReference type="GO" id="GO:0042884">
    <property type="term" value="P:microcin transport"/>
    <property type="evidence" value="ECO:0007669"/>
    <property type="project" value="TreeGrafter"/>
</dbReference>
<dbReference type="PANTHER" id="PTHR30290">
    <property type="entry name" value="PERIPLASMIC BINDING COMPONENT OF ABC TRANSPORTER"/>
    <property type="match status" value="1"/>
</dbReference>
<dbReference type="Gene3D" id="3.40.190.10">
    <property type="entry name" value="Periplasmic binding protein-like II"/>
    <property type="match status" value="1"/>
</dbReference>
<dbReference type="RefSeq" id="WP_111350455.1">
    <property type="nucleotide sequence ID" value="NZ_QHHQ01000006.1"/>
</dbReference>
<evidence type="ECO:0000313" key="7">
    <source>
        <dbReference type="Proteomes" id="UP000249590"/>
    </source>
</evidence>
<dbReference type="InterPro" id="IPR006311">
    <property type="entry name" value="TAT_signal"/>
</dbReference>
<dbReference type="PANTHER" id="PTHR30290:SF64">
    <property type="entry name" value="ABC TRANSPORTER PERIPLASMIC BINDING PROTEIN"/>
    <property type="match status" value="1"/>
</dbReference>
<evidence type="ECO:0000256" key="1">
    <source>
        <dbReference type="ARBA" id="ARBA00004418"/>
    </source>
</evidence>
<name>A0A8B2NPC7_9HYPH</name>
<feature type="domain" description="Solute-binding protein family 5" evidence="5">
    <location>
        <begin position="108"/>
        <end position="488"/>
    </location>
</feature>
<keyword evidence="3 4" id="KW-0732">Signal</keyword>
<evidence type="ECO:0000256" key="3">
    <source>
        <dbReference type="ARBA" id="ARBA00022729"/>
    </source>
</evidence>
<dbReference type="Gene3D" id="3.10.105.10">
    <property type="entry name" value="Dipeptide-binding Protein, Domain 3"/>
    <property type="match status" value="1"/>
</dbReference>
<dbReference type="Proteomes" id="UP000249590">
    <property type="component" value="Unassembled WGS sequence"/>
</dbReference>
<dbReference type="PIRSF" id="PIRSF002741">
    <property type="entry name" value="MppA"/>
    <property type="match status" value="1"/>
</dbReference>
<evidence type="ECO:0000256" key="4">
    <source>
        <dbReference type="SAM" id="SignalP"/>
    </source>
</evidence>
<feature type="chain" id="PRO_5032448274" description="Solute-binding protein family 5 domain-containing protein" evidence="4">
    <location>
        <begin position="30"/>
        <end position="592"/>
    </location>
</feature>
<comment type="subcellular location">
    <subcellularLocation>
        <location evidence="1">Periplasm</location>
    </subcellularLocation>
</comment>
<organism evidence="6 7">
    <name type="scientific">Acuticoccus sediminis</name>
    <dbReference type="NCBI Taxonomy" id="2184697"/>
    <lineage>
        <taxon>Bacteria</taxon>
        <taxon>Pseudomonadati</taxon>
        <taxon>Pseudomonadota</taxon>
        <taxon>Alphaproteobacteria</taxon>
        <taxon>Hyphomicrobiales</taxon>
        <taxon>Amorphaceae</taxon>
        <taxon>Acuticoccus</taxon>
    </lineage>
</organism>
<keyword evidence="7" id="KW-1185">Reference proteome</keyword>
<dbReference type="Pfam" id="PF00496">
    <property type="entry name" value="SBP_bac_5"/>
    <property type="match status" value="1"/>
</dbReference>
<dbReference type="OrthoDB" id="7888869at2"/>
<dbReference type="AlphaFoldDB" id="A0A8B2NPC7"/>
<accession>A0A8B2NPC7</accession>
<dbReference type="SUPFAM" id="SSF53850">
    <property type="entry name" value="Periplasmic binding protein-like II"/>
    <property type="match status" value="1"/>
</dbReference>
<dbReference type="GO" id="GO:0030288">
    <property type="term" value="C:outer membrane-bounded periplasmic space"/>
    <property type="evidence" value="ECO:0007669"/>
    <property type="project" value="TreeGrafter"/>
</dbReference>
<evidence type="ECO:0000256" key="2">
    <source>
        <dbReference type="ARBA" id="ARBA00005695"/>
    </source>
</evidence>
<reference evidence="6 7" key="1">
    <citation type="submission" date="2018-05" db="EMBL/GenBank/DDBJ databases">
        <title>Acuticoccus sediminis sp. nov., isolated from deep-sea sediment of Indian Ocean.</title>
        <authorList>
            <person name="Liu X."/>
            <person name="Lai Q."/>
            <person name="Du Y."/>
            <person name="Sun F."/>
            <person name="Zhang X."/>
            <person name="Wang S."/>
            <person name="Shao Z."/>
        </authorList>
    </citation>
    <scope>NUCLEOTIDE SEQUENCE [LARGE SCALE GENOMIC DNA]</scope>
    <source>
        <strain evidence="6 7">PTG4-2</strain>
    </source>
</reference>
<dbReference type="InterPro" id="IPR000914">
    <property type="entry name" value="SBP_5_dom"/>
</dbReference>
<sequence>MTRFAPSRRHVLAMAAAGAALARVPAAFATGSAPRHGFSPLGPVKYGAADPFGYVNTEAPRGGALHLTRVGAFDTIDTLTYPGRPPADLRLIYDHLIVESEDEIASYYGLLAEDIEVAPDYSSVVFTLRPEARWHDGAPVRPQDVVFTFETLKAQGAPYYRQAFRPLTVVADGPRVVFTNERTGDRDVVRRISTIPIHPEHVWANGKPEMPVGSGPYRLESIEAPQRIVLSRVPDYWGADLAVNRGRWNFDRLAFTFFRDPTVALEAFKAGQSDVRSEDDPTRWALGYDGPALASEAVVREETPTPGVGELAGLVMNLRRPLFADRRVRLALALAYDFQDVNRLLFHGANAPLDSVFAGTPLEAAGPAGDERDLIAGRIPEAALEDPDPFAGLPRPGTREALAEAARLLGEAGLDVTDGARVDPATGRPLRFSVLSMNPAFGKSIAWFGNALGRLGIALQEVRVDPATAAKMMLDKDFDLATLTWSPARLPGTAERLLWHSALAEAPHSYALSGLASPVLDDCIEALERASSPAELDRAGRAFDRVFRHILPMVPLWRSATIRTAWWDHFGRPEAERAGFPPSPIDRWWSLG</sequence>
<dbReference type="GO" id="GO:1904680">
    <property type="term" value="F:peptide transmembrane transporter activity"/>
    <property type="evidence" value="ECO:0007669"/>
    <property type="project" value="TreeGrafter"/>
</dbReference>
<protein>
    <recommendedName>
        <fullName evidence="5">Solute-binding protein family 5 domain-containing protein</fullName>
    </recommendedName>
</protein>
<comment type="similarity">
    <text evidence="2">Belongs to the bacterial solute-binding protein 5 family.</text>
</comment>
<proteinExistence type="inferred from homology"/>